<dbReference type="Proteomes" id="UP000680365">
    <property type="component" value="Unassembled WGS sequence"/>
</dbReference>
<comment type="function">
    <text evidence="5">Cell division protein that is involved in the assembly of the Z ring. May serve as a membrane anchor for the Z ring.</text>
</comment>
<organism evidence="7 8">
    <name type="scientific">Candidatus Vampirococcus lugosii</name>
    <dbReference type="NCBI Taxonomy" id="2789015"/>
    <lineage>
        <taxon>Bacteria</taxon>
        <taxon>Candidatus Absconditibacteriota</taxon>
        <taxon>Vampirococcus</taxon>
    </lineage>
</organism>
<comment type="similarity">
    <text evidence="5">Belongs to the FtsA/MreB family.</text>
</comment>
<dbReference type="GO" id="GO:0051301">
    <property type="term" value="P:cell division"/>
    <property type="evidence" value="ECO:0007669"/>
    <property type="project" value="UniProtKB-KW"/>
</dbReference>
<gene>
    <name evidence="5" type="primary">ftsA</name>
    <name evidence="7" type="ORF">VAMP_7420n41</name>
</gene>
<dbReference type="InterPro" id="IPR050696">
    <property type="entry name" value="FtsA/MreB"/>
</dbReference>
<dbReference type="SMART" id="SM00842">
    <property type="entry name" value="FtsA"/>
    <property type="match status" value="1"/>
</dbReference>
<comment type="subunit">
    <text evidence="5">Self-interacts. Interacts with FtsZ.</text>
</comment>
<dbReference type="Pfam" id="PF14450">
    <property type="entry name" value="FtsA"/>
    <property type="match status" value="1"/>
</dbReference>
<reference evidence="7 8" key="1">
    <citation type="journal article" date="2021" name="Nat. Commun.">
        <title>Reductive evolution and unique predatory mode in the CPR bacterium Vampirococcus lugosii.</title>
        <authorList>
            <person name="Moreira D."/>
            <person name="Zivanovic Y."/>
            <person name="Lopez-Archilla A.I."/>
            <person name="Iniesto M."/>
            <person name="Lopez-Garcia P."/>
        </authorList>
    </citation>
    <scope>NUCLEOTIDE SEQUENCE [LARGE SCALE GENOMIC DNA]</scope>
    <source>
        <strain evidence="7">Chiprana</strain>
    </source>
</reference>
<keyword evidence="8" id="KW-1185">Reference proteome</keyword>
<comment type="subcellular location">
    <subcellularLocation>
        <location evidence="5">Cell membrane</location>
        <topology evidence="5">Peripheral membrane protein</topology>
        <orientation evidence="5">Cytoplasmic side</orientation>
    </subcellularLocation>
    <text evidence="5">Localizes to the Z ring in an FtsZ-dependent manner. Targeted to the membrane through a conserved C-terminal amphipathic helix.</text>
</comment>
<dbReference type="InterPro" id="IPR020823">
    <property type="entry name" value="Cell_div_FtsA"/>
</dbReference>
<evidence type="ECO:0000259" key="6">
    <source>
        <dbReference type="SMART" id="SM00842"/>
    </source>
</evidence>
<accession>A0ABS5QQS2</accession>
<dbReference type="SUPFAM" id="SSF53067">
    <property type="entry name" value="Actin-like ATPase domain"/>
    <property type="match status" value="2"/>
</dbReference>
<dbReference type="Pfam" id="PF02491">
    <property type="entry name" value="SHS2_FTSA"/>
    <property type="match status" value="1"/>
</dbReference>
<keyword evidence="4 5" id="KW-0131">Cell cycle</keyword>
<evidence type="ECO:0000256" key="3">
    <source>
        <dbReference type="ARBA" id="ARBA00023136"/>
    </source>
</evidence>
<comment type="caution">
    <text evidence="7">The sequence shown here is derived from an EMBL/GenBank/DDBJ whole genome shotgun (WGS) entry which is preliminary data.</text>
</comment>
<sequence>MKDIRLIIDIGNGYLKGIVVGNEDGKNILLARDSLKTKGMRKGRILDVDDFVYSIRSLLDSFEKKLGGDYFDDVTIGVSHPEMKIKRLSEQKRIVGDKILQEDVDHLSSLVDDTSGIQNYETIKIMPVKWVIDDETKLKDPLGMEGRKLEIVADVFMIPKNYYNSLLDVCEKLELDLSDVVPNILGSAEVALDFDSKDLGTLLLDIGANQTSYVIYEDGYPVHYGVVPIGGEDVTKDISIGMQVDIKEAEKMKLEVGDIYMDDDIPEQSDNSIDTSFLSDIIAARYEEIFDYINKDLIDLGKDARLPGGINMIGGASKQKNLDKLAKFQFKLATSSGRDNFTGFGEVSNNLSYISCLGVFYWGMKYPGSFSKGLGMGMGFSWLGKIFKYIKDMF</sequence>
<dbReference type="InterPro" id="IPR043129">
    <property type="entry name" value="ATPase_NBD"/>
</dbReference>
<protein>
    <recommendedName>
        <fullName evidence="5">Cell division protein FtsA</fullName>
    </recommendedName>
</protein>
<dbReference type="PANTHER" id="PTHR32432">
    <property type="entry name" value="CELL DIVISION PROTEIN FTSA-RELATED"/>
    <property type="match status" value="1"/>
</dbReference>
<dbReference type="NCBIfam" id="TIGR01174">
    <property type="entry name" value="ftsA"/>
    <property type="match status" value="1"/>
</dbReference>
<proteinExistence type="inferred from homology"/>
<dbReference type="HAMAP" id="MF_02033">
    <property type="entry name" value="FtsA"/>
    <property type="match status" value="1"/>
</dbReference>
<name>A0ABS5QQS2_9BACT</name>
<dbReference type="PIRSF" id="PIRSF003101">
    <property type="entry name" value="FtsA"/>
    <property type="match status" value="1"/>
</dbReference>
<evidence type="ECO:0000256" key="2">
    <source>
        <dbReference type="ARBA" id="ARBA00022618"/>
    </source>
</evidence>
<evidence type="ECO:0000313" key="8">
    <source>
        <dbReference type="Proteomes" id="UP000680365"/>
    </source>
</evidence>
<evidence type="ECO:0000256" key="4">
    <source>
        <dbReference type="ARBA" id="ARBA00023306"/>
    </source>
</evidence>
<dbReference type="InterPro" id="IPR003494">
    <property type="entry name" value="SHS2_FtsA"/>
</dbReference>
<evidence type="ECO:0000256" key="5">
    <source>
        <dbReference type="HAMAP-Rule" id="MF_02033"/>
    </source>
</evidence>
<dbReference type="PANTHER" id="PTHR32432:SF4">
    <property type="entry name" value="CELL DIVISION PROTEIN FTSA"/>
    <property type="match status" value="1"/>
</dbReference>
<keyword evidence="3 5" id="KW-0472">Membrane</keyword>
<keyword evidence="2 5" id="KW-0132">Cell division</keyword>
<keyword evidence="1 5" id="KW-1003">Cell membrane</keyword>
<evidence type="ECO:0000313" key="7">
    <source>
        <dbReference type="EMBL" id="MBS8122509.1"/>
    </source>
</evidence>
<dbReference type="Gene3D" id="3.30.420.40">
    <property type="match status" value="2"/>
</dbReference>
<dbReference type="RefSeq" id="WP_213349910.1">
    <property type="nucleotide sequence ID" value="NZ_JAEDAM010000100.1"/>
</dbReference>
<evidence type="ECO:0000256" key="1">
    <source>
        <dbReference type="ARBA" id="ARBA00022475"/>
    </source>
</evidence>
<feature type="domain" description="SHS2" evidence="6">
    <location>
        <begin position="5"/>
        <end position="191"/>
    </location>
</feature>
<dbReference type="EMBL" id="JAEDAM010000100">
    <property type="protein sequence ID" value="MBS8122509.1"/>
    <property type="molecule type" value="Genomic_DNA"/>
</dbReference>